<keyword evidence="3" id="KW-1185">Reference proteome</keyword>
<dbReference type="Pfam" id="PF00128">
    <property type="entry name" value="Alpha-amylase"/>
    <property type="match status" value="2"/>
</dbReference>
<name>A0A449BIR1_9MOLU</name>
<evidence type="ECO:0000259" key="1">
    <source>
        <dbReference type="SMART" id="SM00642"/>
    </source>
</evidence>
<dbReference type="InterPro" id="IPR006047">
    <property type="entry name" value="GH13_cat_dom"/>
</dbReference>
<dbReference type="Gene3D" id="3.20.20.80">
    <property type="entry name" value="Glycosidases"/>
    <property type="match status" value="1"/>
</dbReference>
<keyword evidence="2" id="KW-0378">Hydrolase</keyword>
<evidence type="ECO:0000313" key="3">
    <source>
        <dbReference type="Proteomes" id="UP000290909"/>
    </source>
</evidence>
<dbReference type="SUPFAM" id="SSF51445">
    <property type="entry name" value="(Trans)glycosidases"/>
    <property type="match status" value="1"/>
</dbReference>
<dbReference type="CDD" id="cd11313">
    <property type="entry name" value="AmyAc_arch_bac_AmyA"/>
    <property type="match status" value="1"/>
</dbReference>
<organism evidence="2 3">
    <name type="scientific">Acholeplasma hippikon</name>
    <dbReference type="NCBI Taxonomy" id="264636"/>
    <lineage>
        <taxon>Bacteria</taxon>
        <taxon>Bacillati</taxon>
        <taxon>Mycoplasmatota</taxon>
        <taxon>Mollicutes</taxon>
        <taxon>Acholeplasmatales</taxon>
        <taxon>Acholeplasmataceae</taxon>
        <taxon>Acholeplasma</taxon>
    </lineage>
</organism>
<protein>
    <submittedName>
        <fullName evidence="2">Cyclomaltodextrinase</fullName>
        <ecNumber evidence="2">3.2.1.54</ecNumber>
    </submittedName>
</protein>
<sequence length="426" mass="49735">MARDTNFELRNASIYQIFTRQYSDNGDFKGIIENLGTIRDLGVDYIYLLPFYPIGIKDRKGDIGSPYAIYDYVKIDESHGTIEDFKLLVNKAHEHGLKVMIDIVFNHTSRDSVLTVEHPEWFFRKSNGELANRVGDWTDIADLKTDLPEVQDYLISVLKYWGEIVDGFRCDVASLLPLDFWLKARLEVKKINPNLIWLAESVDKGFVKYLRDIGYDALSDSEVFQAFDIAYDYDNFDYLNGLINGNVTLEMFLKETWKQEAIFPKNYVKLRFLENHDQDRIAYKVQDEVKLKHITALNFFLRGAMMIYAGQENKNIHKPDLFTIDKVEFIPSNYREFIRRLIEIKKHPIFAFGSFEYIVHNQVATITYTLKNEKIYGIFNLTNERFTPTDLPDGLYMNLINNEIIPIVNHVINLTSEPIIILVNKK</sequence>
<gene>
    <name evidence="2" type="ORF">NCTC10172_00355</name>
</gene>
<dbReference type="GO" id="GO:0047798">
    <property type="term" value="F:cyclomaltodextrinase activity"/>
    <property type="evidence" value="ECO:0007669"/>
    <property type="project" value="UniProtKB-EC"/>
</dbReference>
<dbReference type="InterPro" id="IPR017853">
    <property type="entry name" value="GH"/>
</dbReference>
<accession>A0A449BIR1</accession>
<dbReference type="Pfam" id="PF18612">
    <property type="entry name" value="Bac_A_amyl_C"/>
    <property type="match status" value="1"/>
</dbReference>
<dbReference type="SMART" id="SM00642">
    <property type="entry name" value="Aamy"/>
    <property type="match status" value="1"/>
</dbReference>
<dbReference type="InterPro" id="IPR041331">
    <property type="entry name" value="Bac_A_amyl_C"/>
</dbReference>
<evidence type="ECO:0000313" key="2">
    <source>
        <dbReference type="EMBL" id="VEU82345.1"/>
    </source>
</evidence>
<dbReference type="PANTHER" id="PTHR47786">
    <property type="entry name" value="ALPHA-1,4-GLUCAN:MALTOSE-1-PHOSPHATE MALTOSYLTRANSFERASE"/>
    <property type="match status" value="1"/>
</dbReference>
<feature type="domain" description="Glycosyl hydrolase family 13 catalytic" evidence="1">
    <location>
        <begin position="16"/>
        <end position="345"/>
    </location>
</feature>
<reference evidence="2 3" key="1">
    <citation type="submission" date="2019-01" db="EMBL/GenBank/DDBJ databases">
        <authorList>
            <consortium name="Pathogen Informatics"/>
        </authorList>
    </citation>
    <scope>NUCLEOTIDE SEQUENCE [LARGE SCALE GENOMIC DNA]</scope>
    <source>
        <strain evidence="2 3">NCTC10172</strain>
    </source>
</reference>
<dbReference type="KEGG" id="ahk:NCTC10172_00355"/>
<dbReference type="GO" id="GO:0005975">
    <property type="term" value="P:carbohydrate metabolic process"/>
    <property type="evidence" value="ECO:0007669"/>
    <property type="project" value="InterPro"/>
</dbReference>
<keyword evidence="2" id="KW-0326">Glycosidase</keyword>
<dbReference type="EC" id="3.2.1.54" evidence="2"/>
<dbReference type="RefSeq" id="WP_035369588.1">
    <property type="nucleotide sequence ID" value="NZ_LR215050.1"/>
</dbReference>
<dbReference type="AlphaFoldDB" id="A0A449BIR1"/>
<dbReference type="Proteomes" id="UP000290909">
    <property type="component" value="Chromosome"/>
</dbReference>
<proteinExistence type="predicted"/>
<dbReference type="STRING" id="1408416.GCA_000702765_01063"/>
<dbReference type="EMBL" id="LR215050">
    <property type="protein sequence ID" value="VEU82345.1"/>
    <property type="molecule type" value="Genomic_DNA"/>
</dbReference>
<dbReference type="PANTHER" id="PTHR47786:SF2">
    <property type="entry name" value="GLYCOSYL HYDROLASE FAMILY 13 CATALYTIC DOMAIN-CONTAINING PROTEIN"/>
    <property type="match status" value="1"/>
</dbReference>